<dbReference type="EMBL" id="BAAAKK010000004">
    <property type="protein sequence ID" value="GAA1423176.1"/>
    <property type="molecule type" value="Genomic_DNA"/>
</dbReference>
<gene>
    <name evidence="2" type="ORF">GCM10009640_17080</name>
</gene>
<evidence type="ECO:0000313" key="2">
    <source>
        <dbReference type="EMBL" id="GAA1423176.1"/>
    </source>
</evidence>
<dbReference type="PANTHER" id="PTHR43328">
    <property type="entry name" value="ACETYLTRANSFERASE-RELATED"/>
    <property type="match status" value="1"/>
</dbReference>
<organism evidence="2 3">
    <name type="scientific">Agrococcus citreus</name>
    <dbReference type="NCBI Taxonomy" id="84643"/>
    <lineage>
        <taxon>Bacteria</taxon>
        <taxon>Bacillati</taxon>
        <taxon>Actinomycetota</taxon>
        <taxon>Actinomycetes</taxon>
        <taxon>Micrococcales</taxon>
        <taxon>Microbacteriaceae</taxon>
        <taxon>Agrococcus</taxon>
    </lineage>
</organism>
<keyword evidence="3" id="KW-1185">Reference proteome</keyword>
<comment type="caution">
    <text evidence="2">The sequence shown here is derived from an EMBL/GenBank/DDBJ whole genome shotgun (WGS) entry which is preliminary data.</text>
</comment>
<protein>
    <submittedName>
        <fullName evidence="2">GNAT family N-acetyltransferase</fullName>
    </submittedName>
</protein>
<dbReference type="CDD" id="cd04301">
    <property type="entry name" value="NAT_SF"/>
    <property type="match status" value="1"/>
</dbReference>
<dbReference type="InterPro" id="IPR016181">
    <property type="entry name" value="Acyl_CoA_acyltransferase"/>
</dbReference>
<dbReference type="Proteomes" id="UP001501266">
    <property type="component" value="Unassembled WGS sequence"/>
</dbReference>
<sequence>MRLLEDADLDAVFRWERDPAAAAMAAFTRDDPADRAAFDAHYRRVRADPANLLLVIDDDGQAVGTIGSFTIDDEREVGFWIDPARWGRGIASAALPLFLDVERERPLHARAAAHNLGSAAVLQRAGFERVGSERSWAAAVGEEIVEHRYRLD</sequence>
<reference evidence="3" key="1">
    <citation type="journal article" date="2019" name="Int. J. Syst. Evol. Microbiol.">
        <title>The Global Catalogue of Microorganisms (GCM) 10K type strain sequencing project: providing services to taxonomists for standard genome sequencing and annotation.</title>
        <authorList>
            <consortium name="The Broad Institute Genomics Platform"/>
            <consortium name="The Broad Institute Genome Sequencing Center for Infectious Disease"/>
            <person name="Wu L."/>
            <person name="Ma J."/>
        </authorList>
    </citation>
    <scope>NUCLEOTIDE SEQUENCE [LARGE SCALE GENOMIC DNA]</scope>
    <source>
        <strain evidence="3">JCM 12398</strain>
    </source>
</reference>
<evidence type="ECO:0000313" key="3">
    <source>
        <dbReference type="Proteomes" id="UP001501266"/>
    </source>
</evidence>
<dbReference type="PROSITE" id="PS51186">
    <property type="entry name" value="GNAT"/>
    <property type="match status" value="1"/>
</dbReference>
<dbReference type="InterPro" id="IPR000182">
    <property type="entry name" value="GNAT_dom"/>
</dbReference>
<evidence type="ECO:0000259" key="1">
    <source>
        <dbReference type="PROSITE" id="PS51186"/>
    </source>
</evidence>
<dbReference type="PANTHER" id="PTHR43328:SF1">
    <property type="entry name" value="N-ACETYLTRANSFERASE DOMAIN-CONTAINING PROTEIN"/>
    <property type="match status" value="1"/>
</dbReference>
<dbReference type="Gene3D" id="3.40.630.30">
    <property type="match status" value="1"/>
</dbReference>
<feature type="domain" description="N-acetyltransferase" evidence="1">
    <location>
        <begin position="1"/>
        <end position="152"/>
    </location>
</feature>
<dbReference type="Pfam" id="PF13302">
    <property type="entry name" value="Acetyltransf_3"/>
    <property type="match status" value="1"/>
</dbReference>
<proteinExistence type="predicted"/>
<dbReference type="SUPFAM" id="SSF55729">
    <property type="entry name" value="Acyl-CoA N-acyltransferases (Nat)"/>
    <property type="match status" value="1"/>
</dbReference>
<name>A0ABP4JJ01_9MICO</name>
<accession>A0ABP4JJ01</accession>